<accession>A0A916WUW7</accession>
<feature type="transmembrane region" description="Helical" evidence="2">
    <location>
        <begin position="158"/>
        <end position="187"/>
    </location>
</feature>
<keyword evidence="2" id="KW-1133">Transmembrane helix</keyword>
<protein>
    <recommendedName>
        <fullName evidence="5">Mannosyltransferase related to Gpi18</fullName>
    </recommendedName>
</protein>
<evidence type="ECO:0008006" key="5">
    <source>
        <dbReference type="Google" id="ProtNLM"/>
    </source>
</evidence>
<evidence type="ECO:0000313" key="3">
    <source>
        <dbReference type="EMBL" id="GGB32675.1"/>
    </source>
</evidence>
<feature type="transmembrane region" description="Helical" evidence="2">
    <location>
        <begin position="281"/>
        <end position="300"/>
    </location>
</feature>
<evidence type="ECO:0000256" key="2">
    <source>
        <dbReference type="SAM" id="Phobius"/>
    </source>
</evidence>
<comment type="caution">
    <text evidence="3">The sequence shown here is derived from an EMBL/GenBank/DDBJ whole genome shotgun (WGS) entry which is preliminary data.</text>
</comment>
<keyword evidence="2" id="KW-0472">Membrane</keyword>
<organism evidence="3 4">
    <name type="scientific">Gordonia jinhuaensis</name>
    <dbReference type="NCBI Taxonomy" id="1517702"/>
    <lineage>
        <taxon>Bacteria</taxon>
        <taxon>Bacillati</taxon>
        <taxon>Actinomycetota</taxon>
        <taxon>Actinomycetes</taxon>
        <taxon>Mycobacteriales</taxon>
        <taxon>Gordoniaceae</taxon>
        <taxon>Gordonia</taxon>
    </lineage>
</organism>
<feature type="region of interest" description="Disordered" evidence="1">
    <location>
        <begin position="352"/>
        <end position="427"/>
    </location>
</feature>
<name>A0A916WUW7_9ACTN</name>
<dbReference type="EMBL" id="BMGC01000012">
    <property type="protein sequence ID" value="GGB32675.1"/>
    <property type="molecule type" value="Genomic_DNA"/>
</dbReference>
<reference evidence="3" key="2">
    <citation type="submission" date="2020-09" db="EMBL/GenBank/DDBJ databases">
        <authorList>
            <person name="Sun Q."/>
            <person name="Zhou Y."/>
        </authorList>
    </citation>
    <scope>NUCLEOTIDE SEQUENCE</scope>
    <source>
        <strain evidence="3">CGMCC 1.12827</strain>
    </source>
</reference>
<feature type="transmembrane region" description="Helical" evidence="2">
    <location>
        <begin position="253"/>
        <end position="275"/>
    </location>
</feature>
<evidence type="ECO:0000313" key="4">
    <source>
        <dbReference type="Proteomes" id="UP000621454"/>
    </source>
</evidence>
<feature type="transmembrane region" description="Helical" evidence="2">
    <location>
        <begin position="193"/>
        <end position="215"/>
    </location>
</feature>
<feature type="transmembrane region" description="Helical" evidence="2">
    <location>
        <begin position="102"/>
        <end position="124"/>
    </location>
</feature>
<feature type="compositionally biased region" description="Gly residues" evidence="1">
    <location>
        <begin position="352"/>
        <end position="368"/>
    </location>
</feature>
<feature type="transmembrane region" description="Helical" evidence="2">
    <location>
        <begin position="435"/>
        <end position="454"/>
    </location>
</feature>
<feature type="transmembrane region" description="Helical" evidence="2">
    <location>
        <begin position="60"/>
        <end position="90"/>
    </location>
</feature>
<sequence length="461" mass="49737">MRWSVIALIVVAAIAIRLPFLHFQTLDYQKFLSRWYDTLDQGGFSALKHKFADYNYPYLYLIWVLTALHIPSLIGIKAISIVFDVVLGFFAYRIAALRTQNFWIRALAFALVVLLPSVVANSAYWGQADAIYSAFALGGVYFLMRPNPLSDGLSRSDAWWACVFFGLAVSFKLQAVFIFPVLIWLVLRRYLPWYSLIAIPVVYLLADIPALAVGAPVKTVLSVYLDQADSNKSLTLGAANLYQLIPISGDVTWLAHAGIAAAALVIIAFLAWSWFARPGVTATSILVVTTAAAVIVPFLLPNMHDRYFYMAEVLTVVMAFYLPMRYWIMPILVQAAAIGVYHSSLTGDQGRGFGGMNGGGPGTMGQNGPGTPPTGQTTGAAGQSANGQHDFRGGGPGSGSPEQRGFTADHRQGGFGGGGRRAGSAYSSGRGDTALTVYASFMAAAALGMIATVVQTCRRRT</sequence>
<keyword evidence="4" id="KW-1185">Reference proteome</keyword>
<gene>
    <name evidence="3" type="ORF">GCM10011489_21070</name>
</gene>
<feature type="compositionally biased region" description="Low complexity" evidence="1">
    <location>
        <begin position="373"/>
        <end position="388"/>
    </location>
</feature>
<evidence type="ECO:0000256" key="1">
    <source>
        <dbReference type="SAM" id="MobiDB-lite"/>
    </source>
</evidence>
<reference evidence="3" key="1">
    <citation type="journal article" date="2014" name="Int. J. Syst. Evol. Microbiol.">
        <title>Complete genome sequence of Corynebacterium casei LMG S-19264T (=DSM 44701T), isolated from a smear-ripened cheese.</title>
        <authorList>
            <consortium name="US DOE Joint Genome Institute (JGI-PGF)"/>
            <person name="Walter F."/>
            <person name="Albersmeier A."/>
            <person name="Kalinowski J."/>
            <person name="Ruckert C."/>
        </authorList>
    </citation>
    <scope>NUCLEOTIDE SEQUENCE</scope>
    <source>
        <strain evidence="3">CGMCC 1.12827</strain>
    </source>
</reference>
<dbReference type="Proteomes" id="UP000621454">
    <property type="component" value="Unassembled WGS sequence"/>
</dbReference>
<feature type="transmembrane region" description="Helical" evidence="2">
    <location>
        <begin position="130"/>
        <end position="146"/>
    </location>
</feature>
<dbReference type="AlphaFoldDB" id="A0A916WUW7"/>
<keyword evidence="2" id="KW-0812">Transmembrane</keyword>
<proteinExistence type="predicted"/>